<dbReference type="GO" id="GO:0008081">
    <property type="term" value="F:phosphoric diester hydrolase activity"/>
    <property type="evidence" value="ECO:0007669"/>
    <property type="project" value="InterPro"/>
</dbReference>
<feature type="chain" id="PRO_5003895548" evidence="1">
    <location>
        <begin position="30"/>
        <end position="313"/>
    </location>
</feature>
<dbReference type="RefSeq" id="WP_006503442.1">
    <property type="nucleotide sequence ID" value="NZ_BAGZ01000016.1"/>
</dbReference>
<dbReference type="GO" id="GO:0004620">
    <property type="term" value="F:phospholipase activity"/>
    <property type="evidence" value="ECO:0007669"/>
    <property type="project" value="InterPro"/>
</dbReference>
<comment type="caution">
    <text evidence="2">The sequence shown here is derived from an EMBL/GenBank/DDBJ whole genome shotgun (WGS) entry which is preliminary data.</text>
</comment>
<dbReference type="Gene3D" id="3.20.20.190">
    <property type="entry name" value="Phosphatidylinositol (PI) phosphodiesterase"/>
    <property type="match status" value="1"/>
</dbReference>
<gene>
    <name evidence="2" type="primary">pld</name>
    <name evidence="2" type="ORF">AUCHE_16_01050</name>
</gene>
<name>K6VTM2_9MICO</name>
<dbReference type="InterPro" id="IPR006311">
    <property type="entry name" value="TAT_signal"/>
</dbReference>
<dbReference type="Proteomes" id="UP000008495">
    <property type="component" value="Unassembled WGS sequence"/>
</dbReference>
<dbReference type="AlphaFoldDB" id="K6VTM2"/>
<dbReference type="PIRSF" id="PIRSF016632">
    <property type="entry name" value="Phospholipase_actinobac/fun"/>
    <property type="match status" value="1"/>
</dbReference>
<dbReference type="SUPFAM" id="SSF51695">
    <property type="entry name" value="PLC-like phosphodiesterases"/>
    <property type="match status" value="1"/>
</dbReference>
<keyword evidence="3" id="KW-1185">Reference proteome</keyword>
<proteinExistence type="predicted"/>
<dbReference type="eggNOG" id="ENOG502ZB0H">
    <property type="taxonomic scope" value="Bacteria"/>
</dbReference>
<evidence type="ECO:0000313" key="3">
    <source>
        <dbReference type="Proteomes" id="UP000008495"/>
    </source>
</evidence>
<dbReference type="EMBL" id="BAGZ01000016">
    <property type="protein sequence ID" value="GAB78685.1"/>
    <property type="molecule type" value="Genomic_DNA"/>
</dbReference>
<protein>
    <submittedName>
        <fullName evidence="2">Phospholipase D</fullName>
    </submittedName>
</protein>
<keyword evidence="1" id="KW-0732">Signal</keyword>
<sequence>MSKHTLRTLMAGTFAAALAAGTVIAPAHAAPTAPAPSHQRPIYAIAHRVLTTGGVDDALKMGYNALEVDLTAWKAGWYADHDGTLTSRGDTVEPMFKRIAQNRKDGRNVSFVWLDIKNPDFCDSQVPAWKHCSVAHLQSKAREILEPVGIKVLYGFYKTVGGGGWKTITQSLNQNEAVSVSGSYGSVKQQFDEHGKHVPPKQRVADYGLFNIVTGFGDCGDKANKTCNELRRSSLARDAGEFGRTFAWTIAKNQPDHVHGLLADAHVDGMITGFKATHFYYHSHTEQALKSVTDWVGKHPSTHRMATNDDKPW</sequence>
<accession>K6VTM2</accession>
<feature type="signal peptide" evidence="1">
    <location>
        <begin position="1"/>
        <end position="29"/>
    </location>
</feature>
<dbReference type="InterPro" id="IPR017946">
    <property type="entry name" value="PLC-like_Pdiesterase_TIM-brl"/>
</dbReference>
<dbReference type="PROSITE" id="PS51318">
    <property type="entry name" value="TAT"/>
    <property type="match status" value="1"/>
</dbReference>
<evidence type="ECO:0000256" key="1">
    <source>
        <dbReference type="SAM" id="SignalP"/>
    </source>
</evidence>
<dbReference type="GO" id="GO:0016042">
    <property type="term" value="P:lipid catabolic process"/>
    <property type="evidence" value="ECO:0007669"/>
    <property type="project" value="InterPro"/>
</dbReference>
<dbReference type="InterPro" id="IPR016674">
    <property type="entry name" value="SMase_D/PLipase_D"/>
</dbReference>
<dbReference type="STRING" id="100225.SAMN05421595_2339"/>
<organism evidence="2 3">
    <name type="scientific">Austwickia chelonae NBRC 105200</name>
    <dbReference type="NCBI Taxonomy" id="1184607"/>
    <lineage>
        <taxon>Bacteria</taxon>
        <taxon>Bacillati</taxon>
        <taxon>Actinomycetota</taxon>
        <taxon>Actinomycetes</taxon>
        <taxon>Micrococcales</taxon>
        <taxon>Dermatophilaceae</taxon>
        <taxon>Austwickia</taxon>
    </lineage>
</organism>
<evidence type="ECO:0000313" key="2">
    <source>
        <dbReference type="EMBL" id="GAB78685.1"/>
    </source>
</evidence>
<reference evidence="2 3" key="1">
    <citation type="submission" date="2012-08" db="EMBL/GenBank/DDBJ databases">
        <title>Whole genome shotgun sequence of Austwickia chelonae NBRC 105200.</title>
        <authorList>
            <person name="Yoshida I."/>
            <person name="Hosoyama A."/>
            <person name="Tsuchikane K."/>
            <person name="Katsumata H."/>
            <person name="Ando Y."/>
            <person name="Ohji S."/>
            <person name="Hamada M."/>
            <person name="Tamura T."/>
            <person name="Yamazoe A."/>
            <person name="Yamazaki S."/>
            <person name="Fujita N."/>
        </authorList>
    </citation>
    <scope>NUCLEOTIDE SEQUENCE [LARGE SCALE GENOMIC DNA]</scope>
    <source>
        <strain evidence="2 3">NBRC 105200</strain>
    </source>
</reference>